<keyword evidence="4" id="KW-1185">Reference proteome</keyword>
<dbReference type="Gene3D" id="1.20.144.10">
    <property type="entry name" value="Phosphatidic acid phosphatase type 2/haloperoxidase"/>
    <property type="match status" value="1"/>
</dbReference>
<dbReference type="AlphaFoldDB" id="A0A7D4CPE4"/>
<keyword evidence="1" id="KW-1133">Transmembrane helix</keyword>
<protein>
    <submittedName>
        <fullName evidence="3">Undecaprenyl-diphosphatase</fullName>
    </submittedName>
</protein>
<name>A0A7D4CPE4_9BACL</name>
<evidence type="ECO:0000256" key="1">
    <source>
        <dbReference type="SAM" id="Phobius"/>
    </source>
</evidence>
<evidence type="ECO:0000259" key="2">
    <source>
        <dbReference type="SMART" id="SM00014"/>
    </source>
</evidence>
<dbReference type="PANTHER" id="PTHR14969:SF58">
    <property type="entry name" value="UNDECAPRENYL-DIPHOSPHATASE BCRC"/>
    <property type="match status" value="1"/>
</dbReference>
<dbReference type="SMART" id="SM00014">
    <property type="entry name" value="acidPPc"/>
    <property type="match status" value="1"/>
</dbReference>
<feature type="transmembrane region" description="Helical" evidence="1">
    <location>
        <begin position="22"/>
        <end position="43"/>
    </location>
</feature>
<dbReference type="InterPro" id="IPR000326">
    <property type="entry name" value="PAP2/HPO"/>
</dbReference>
<dbReference type="Pfam" id="PF01569">
    <property type="entry name" value="PAP2"/>
    <property type="match status" value="1"/>
</dbReference>
<feature type="transmembrane region" description="Helical" evidence="1">
    <location>
        <begin position="55"/>
        <end position="75"/>
    </location>
</feature>
<proteinExistence type="predicted"/>
<dbReference type="Proteomes" id="UP000503088">
    <property type="component" value="Chromosome"/>
</dbReference>
<dbReference type="KEGG" id="kpul:GXN76_12875"/>
<feature type="transmembrane region" description="Helical" evidence="1">
    <location>
        <begin position="107"/>
        <end position="134"/>
    </location>
</feature>
<sequence>MDFTIFQWINGLAGENRFLDGFMMFMTDYGPYGFALILFLMLLNWRSKTQRISGLYTGATLTLALALSFGIGQLWPRERPFVVHDHVNVLLHHAADSSFPSDHTTGAFAIAFALWYHNRLLGGTMLIFALLIGISRPFVGHHYPGDVLAGIIVAFLAATVVQFIRTKWEQTGSTENTLSSRQR</sequence>
<feature type="transmembrane region" description="Helical" evidence="1">
    <location>
        <begin position="146"/>
        <end position="164"/>
    </location>
</feature>
<dbReference type="InterPro" id="IPR033879">
    <property type="entry name" value="UPP_Pase"/>
</dbReference>
<accession>A0A7D4CPE4</accession>
<dbReference type="PANTHER" id="PTHR14969">
    <property type="entry name" value="SPHINGOSINE-1-PHOSPHATE PHOSPHOHYDROLASE"/>
    <property type="match status" value="1"/>
</dbReference>
<dbReference type="GO" id="GO:0005886">
    <property type="term" value="C:plasma membrane"/>
    <property type="evidence" value="ECO:0007669"/>
    <property type="project" value="InterPro"/>
</dbReference>
<keyword evidence="1" id="KW-0812">Transmembrane</keyword>
<evidence type="ECO:0000313" key="3">
    <source>
        <dbReference type="EMBL" id="QKG85278.1"/>
    </source>
</evidence>
<dbReference type="GO" id="GO:0050380">
    <property type="term" value="F:undecaprenyl-diphosphatase activity"/>
    <property type="evidence" value="ECO:0007669"/>
    <property type="project" value="InterPro"/>
</dbReference>
<evidence type="ECO:0000313" key="4">
    <source>
        <dbReference type="Proteomes" id="UP000503088"/>
    </source>
</evidence>
<dbReference type="CDD" id="cd03385">
    <property type="entry name" value="PAP2_BcrC_like"/>
    <property type="match status" value="1"/>
</dbReference>
<dbReference type="EMBL" id="CP048104">
    <property type="protein sequence ID" value="QKG85278.1"/>
    <property type="molecule type" value="Genomic_DNA"/>
</dbReference>
<reference evidence="3 4" key="1">
    <citation type="submission" date="2020-01" db="EMBL/GenBank/DDBJ databases">
        <authorList>
            <person name="Gulvik C.A."/>
            <person name="Batra D.G."/>
        </authorList>
    </citation>
    <scope>NUCLEOTIDE SEQUENCE [LARGE SCALE GENOMIC DNA]</scope>
    <source>
        <strain evidence="3 4">W9323</strain>
    </source>
</reference>
<dbReference type="RefSeq" id="WP_173223784.1">
    <property type="nucleotide sequence ID" value="NZ_CP048104.1"/>
</dbReference>
<dbReference type="SUPFAM" id="SSF48317">
    <property type="entry name" value="Acid phosphatase/Vanadium-dependent haloperoxidase"/>
    <property type="match status" value="1"/>
</dbReference>
<keyword evidence="1" id="KW-0472">Membrane</keyword>
<dbReference type="InterPro" id="IPR036938">
    <property type="entry name" value="PAP2/HPO_sf"/>
</dbReference>
<feature type="domain" description="Phosphatidic acid phosphatase type 2/haloperoxidase" evidence="2">
    <location>
        <begin position="53"/>
        <end position="162"/>
    </location>
</feature>
<organism evidence="3 4">
    <name type="scientific">Kroppenstedtia pulmonis</name>
    <dbReference type="NCBI Taxonomy" id="1380685"/>
    <lineage>
        <taxon>Bacteria</taxon>
        <taxon>Bacillati</taxon>
        <taxon>Bacillota</taxon>
        <taxon>Bacilli</taxon>
        <taxon>Bacillales</taxon>
        <taxon>Thermoactinomycetaceae</taxon>
        <taxon>Kroppenstedtia</taxon>
    </lineage>
</organism>
<gene>
    <name evidence="3" type="ORF">GXN76_12875</name>
</gene>